<evidence type="ECO:0000313" key="7">
    <source>
        <dbReference type="Proteomes" id="UP000273626"/>
    </source>
</evidence>
<evidence type="ECO:0000313" key="5">
    <source>
        <dbReference type="EMBL" id="QLH14615.1"/>
    </source>
</evidence>
<dbReference type="EMBL" id="CP044426">
    <property type="protein sequence ID" value="QFG37046.1"/>
    <property type="molecule type" value="Genomic_DNA"/>
</dbReference>
<feature type="domain" description="Alpha/beta-hydrolase catalytic" evidence="2">
    <location>
        <begin position="242"/>
        <end position="530"/>
    </location>
</feature>
<accession>A0A1I5F253</accession>
<feature type="domain" description="Alpha/beta-hydrolase N-terminal" evidence="3">
    <location>
        <begin position="18"/>
        <end position="225"/>
    </location>
</feature>
<reference evidence="4 8" key="2">
    <citation type="submission" date="2019-01" db="EMBL/GenBank/DDBJ databases">
        <title>Complete Genome Sequence and Annotation of the Paracoccus pantotrophus type strain DSM 2944.</title>
        <authorList>
            <person name="Bockwoldt J.A."/>
            <person name="Zimmermann M."/>
            <person name="Tiso T."/>
            <person name="Blank L.M."/>
        </authorList>
    </citation>
    <scope>NUCLEOTIDE SEQUENCE [LARGE SCALE GENOMIC DNA]</scope>
    <source>
        <strain evidence="4 8">DSM 2944</strain>
    </source>
</reference>
<dbReference type="KEGG" id="ppan:ESD82_12735"/>
<evidence type="ECO:0000313" key="9">
    <source>
        <dbReference type="Proteomes" id="UP000509322"/>
    </source>
</evidence>
<dbReference type="Gene3D" id="3.40.50.1820">
    <property type="entry name" value="alpha/beta hydrolase"/>
    <property type="match status" value="1"/>
</dbReference>
<reference evidence="5 9" key="3">
    <citation type="submission" date="2020-07" db="EMBL/GenBank/DDBJ databases">
        <title>The complete genome of Paracoccus pantotrophus ACCC 10489.</title>
        <authorList>
            <person name="Si Y."/>
        </authorList>
    </citation>
    <scope>NUCLEOTIDE SEQUENCE [LARGE SCALE GENOMIC DNA]</scope>
    <source>
        <strain evidence="5 9">ACCC10489</strain>
    </source>
</reference>
<dbReference type="InterPro" id="IPR027787">
    <property type="entry name" value="Alpha/beta-hydrolase_catalytic"/>
</dbReference>
<keyword evidence="1" id="KW-0472">Membrane</keyword>
<name>A0A1I5F253_PARPN</name>
<dbReference type="PIRSF" id="PIRSF007542">
    <property type="entry name" value="UCP007542"/>
    <property type="match status" value="1"/>
</dbReference>
<evidence type="ECO:0000313" key="6">
    <source>
        <dbReference type="EMBL" id="RKS52537.1"/>
    </source>
</evidence>
<dbReference type="RefSeq" id="WP_024843188.1">
    <property type="nucleotide sequence ID" value="NZ_CP038203.1"/>
</dbReference>
<evidence type="ECO:0000256" key="1">
    <source>
        <dbReference type="SAM" id="Phobius"/>
    </source>
</evidence>
<dbReference type="EMBL" id="RBLI01000001">
    <property type="protein sequence ID" value="RKS52537.1"/>
    <property type="molecule type" value="Genomic_DNA"/>
</dbReference>
<dbReference type="AlphaFoldDB" id="A0A1I5F253"/>
<dbReference type="Pfam" id="PF15420">
    <property type="entry name" value="Abhydrolase_9_N"/>
    <property type="match status" value="1"/>
</dbReference>
<dbReference type="GO" id="GO:0016787">
    <property type="term" value="F:hydrolase activity"/>
    <property type="evidence" value="ECO:0007669"/>
    <property type="project" value="UniProtKB-KW"/>
</dbReference>
<dbReference type="SUPFAM" id="SSF53474">
    <property type="entry name" value="alpha/beta-Hydrolases"/>
    <property type="match status" value="1"/>
</dbReference>
<feature type="transmembrane region" description="Helical" evidence="1">
    <location>
        <begin position="67"/>
        <end position="91"/>
    </location>
</feature>
<keyword evidence="7" id="KW-1185">Reference proteome</keyword>
<evidence type="ECO:0000313" key="4">
    <source>
        <dbReference type="EMBL" id="QFG37046.1"/>
    </source>
</evidence>
<feature type="transmembrane region" description="Helical" evidence="1">
    <location>
        <begin position="148"/>
        <end position="165"/>
    </location>
</feature>
<proteinExistence type="predicted"/>
<dbReference type="InterPro" id="IPR027788">
    <property type="entry name" value="Alpha/beta-hydrolase_N_dom"/>
</dbReference>
<dbReference type="Pfam" id="PF10081">
    <property type="entry name" value="Abhydrolase_9"/>
    <property type="match status" value="1"/>
</dbReference>
<dbReference type="Proteomes" id="UP000273626">
    <property type="component" value="Unassembled WGS sequence"/>
</dbReference>
<dbReference type="EMBL" id="CP058690">
    <property type="protein sequence ID" value="QLH14615.1"/>
    <property type="molecule type" value="Genomic_DNA"/>
</dbReference>
<dbReference type="InterPro" id="IPR029058">
    <property type="entry name" value="AB_hydrolase_fold"/>
</dbReference>
<keyword evidence="1" id="KW-0812">Transmembrane</keyword>
<feature type="transmembrane region" description="Helical" evidence="1">
    <location>
        <begin position="31"/>
        <end position="55"/>
    </location>
</feature>
<keyword evidence="1" id="KW-1133">Transmembrane helix</keyword>
<feature type="transmembrane region" description="Helical" evidence="1">
    <location>
        <begin position="111"/>
        <end position="136"/>
    </location>
</feature>
<organism evidence="5 9">
    <name type="scientific">Paracoccus pantotrophus</name>
    <name type="common">Thiosphaera pantotropha</name>
    <dbReference type="NCBI Taxonomy" id="82367"/>
    <lineage>
        <taxon>Bacteria</taxon>
        <taxon>Pseudomonadati</taxon>
        <taxon>Pseudomonadota</taxon>
        <taxon>Alphaproteobacteria</taxon>
        <taxon>Rhodobacterales</taxon>
        <taxon>Paracoccaceae</taxon>
        <taxon>Paracoccus</taxon>
    </lineage>
</organism>
<dbReference type="Proteomes" id="UP000509322">
    <property type="component" value="Chromosome 2"/>
</dbReference>
<evidence type="ECO:0000259" key="3">
    <source>
        <dbReference type="Pfam" id="PF15420"/>
    </source>
</evidence>
<evidence type="ECO:0000259" key="2">
    <source>
        <dbReference type="Pfam" id="PF10081"/>
    </source>
</evidence>
<gene>
    <name evidence="6" type="ORF">BDE18_1864</name>
    <name evidence="4" type="ORF">ESD82_12735</name>
    <name evidence="5" type="ORF">HYQ43_09905</name>
</gene>
<sequence length="545" mass="59546">MFSVLPLLAGLLFFAASLTPSLIPRDWLMQGVLAGVSMAAGYVMTQFLLALWRALELPVLRGRPARIAHAVLAVPVLVLLGRGVILSGEWQNSIRARMGMPDLEVNNTAKMLALALAVFLALFVIGKAIQALFDLLRLRLARYIPVRSANVLGLLLAALIVVTLTRDGVVNGAMRIADSSYAAAQHLTDPSVPAPAESWQPGSAASGIDWELMGKPGRDFVLGGPRARAISGFTGHPAKEPLRIYVGLAQDKSPEARARLALDEMLRVGAFERKVLVLASPTGTGWMDPASYDALEYMHGGDVATVAVQYSYLQSPLALIFETESGLEQTTALMRAVYEHWRHQPPDRRPRLYLHGISLGAWSSMYAFNPFQMMNEPVAGAFWVGPPFTSTLWRQANGARQPGSRFVLPELDEGEVIRYASQYAPPDRIGRPWGRLRILFLQYASDPIVFYDPASLWRAPEWMREAPAPDVSPRLRFTPVVTQLQLAVDMLVSTSAPPGFGHSYHARDYIDGWVAVTAPAGWTAADTERLKAICGQEGRLGCANG</sequence>
<dbReference type="GeneID" id="51371443"/>
<protein>
    <submittedName>
        <fullName evidence="5">Alpha/beta-hydrolase family protein</fullName>
    </submittedName>
    <submittedName>
        <fullName evidence="6">Membrane protein</fullName>
    </submittedName>
</protein>
<keyword evidence="5" id="KW-0378">Hydrolase</keyword>
<dbReference type="OrthoDB" id="4397445at2"/>
<evidence type="ECO:0000313" key="8">
    <source>
        <dbReference type="Proteomes" id="UP000326453"/>
    </source>
</evidence>
<reference evidence="6 7" key="1">
    <citation type="submission" date="2018-10" db="EMBL/GenBank/DDBJ databases">
        <title>Genomic Encyclopedia of Archaeal and Bacterial Type Strains, Phase II (KMG-II): from individual species to whole genera.</title>
        <authorList>
            <person name="Goeker M."/>
        </authorList>
    </citation>
    <scope>NUCLEOTIDE SEQUENCE [LARGE SCALE GENOMIC DNA]</scope>
    <source>
        <strain evidence="7">ATCC 35512 / DSM 2944 / CIP 106514 / LMD 82.5 / NBRC 102493 / NCCB 82005 / GB17</strain>
        <strain evidence="6">DSM 2944</strain>
    </source>
</reference>
<dbReference type="InterPro" id="IPR012037">
    <property type="entry name" value="Alpha/beta-hydrolase_fam"/>
</dbReference>
<dbReference type="Proteomes" id="UP000326453">
    <property type="component" value="Chromosome 1"/>
</dbReference>